<comment type="caution">
    <text evidence="9">The sequence shown here is derived from an EMBL/GenBank/DDBJ whole genome shotgun (WGS) entry which is preliminary data.</text>
</comment>
<evidence type="ECO:0000259" key="8">
    <source>
        <dbReference type="Pfam" id="PF14322"/>
    </source>
</evidence>
<evidence type="ECO:0000256" key="2">
    <source>
        <dbReference type="ARBA" id="ARBA00006275"/>
    </source>
</evidence>
<evidence type="ECO:0000313" key="9">
    <source>
        <dbReference type="EMBL" id="GGZ40182.1"/>
    </source>
</evidence>
<keyword evidence="5" id="KW-0998">Cell outer membrane</keyword>
<proteinExistence type="inferred from homology"/>
<evidence type="ECO:0008006" key="11">
    <source>
        <dbReference type="Google" id="ProtNLM"/>
    </source>
</evidence>
<feature type="domain" description="SusD-like N-terminal" evidence="8">
    <location>
        <begin position="94"/>
        <end position="204"/>
    </location>
</feature>
<sequence>MKNIKIVILAVLTTFLSIGCAEVLDTKPGNAYSDVDIFSNIELTERYVFYAYNSTENWGLNFDDWWTRRVNIENASDEAWFHFVPQNFLITRSLIAPNNMGFFRNKWRNYFSFVGVVNQFLVEIDDTPVAKTNPDEVAILKAEMLYLRANAYARLINFHGGVPIIDKPFNLNDDFVVPRDSYEDCVDFIVSDLNTAISLLPSSKMVRDGGEFGRISIGACMALKSRVLLYAASELHDPSTIPNGPLYDYTKSTKWQDAADAAMDLIETNAYSLLPISNSKEYQEMFLRPNRELILGRPYSPEFPNTPNDFNTLPDKAQSPHSSGGWGLSNPTHNFVMDFKMANGKRIDEPASGFDPNDIYANRELRFYSNINFQGASFRGDKLDYSSPGGADAKEAPGQVHFAASGYNLRKFLDESITIDAEQSPHRPYPLARYSEILLNYAEAQYHLGNEAEARLYVSRVAERVGLPAIVSSGEALLADIKYERQMELAYEGHRFFDLRRWMDDDKIAEDIQGVQWKKVDANGNLDENGTLVMTQVLIEDRSFNVANYYLPIPLNEVEKTGIAQNFGY</sequence>
<dbReference type="InterPro" id="IPR011990">
    <property type="entry name" value="TPR-like_helical_dom_sf"/>
</dbReference>
<dbReference type="RefSeq" id="WP_018475994.1">
    <property type="nucleotide sequence ID" value="NZ_BMWX01000009.1"/>
</dbReference>
<reference evidence="9" key="1">
    <citation type="journal article" date="2014" name="Int. J. Syst. Evol. Microbiol.">
        <title>Complete genome sequence of Corynebacterium casei LMG S-19264T (=DSM 44701T), isolated from a smear-ripened cheese.</title>
        <authorList>
            <consortium name="US DOE Joint Genome Institute (JGI-PGF)"/>
            <person name="Walter F."/>
            <person name="Albersmeier A."/>
            <person name="Kalinowski J."/>
            <person name="Ruckert C."/>
        </authorList>
    </citation>
    <scope>NUCLEOTIDE SEQUENCE</scope>
    <source>
        <strain evidence="9">KCTC 12368</strain>
    </source>
</reference>
<feature type="domain" description="RagB/SusD" evidence="7">
    <location>
        <begin position="310"/>
        <end position="569"/>
    </location>
</feature>
<dbReference type="EMBL" id="BMWX01000009">
    <property type="protein sequence ID" value="GGZ40182.1"/>
    <property type="molecule type" value="Genomic_DNA"/>
</dbReference>
<dbReference type="SUPFAM" id="SSF48452">
    <property type="entry name" value="TPR-like"/>
    <property type="match status" value="1"/>
</dbReference>
<keyword evidence="4" id="KW-0472">Membrane</keyword>
<dbReference type="AlphaFoldDB" id="A0A918QCV7"/>
<comment type="similarity">
    <text evidence="2">Belongs to the SusD family.</text>
</comment>
<dbReference type="Gene3D" id="1.25.40.390">
    <property type="match status" value="1"/>
</dbReference>
<organism evidence="9 10">
    <name type="scientific">Echinicola pacifica</name>
    <dbReference type="NCBI Taxonomy" id="346377"/>
    <lineage>
        <taxon>Bacteria</taxon>
        <taxon>Pseudomonadati</taxon>
        <taxon>Bacteroidota</taxon>
        <taxon>Cytophagia</taxon>
        <taxon>Cytophagales</taxon>
        <taxon>Cyclobacteriaceae</taxon>
        <taxon>Echinicola</taxon>
    </lineage>
</organism>
<evidence type="ECO:0000256" key="1">
    <source>
        <dbReference type="ARBA" id="ARBA00004442"/>
    </source>
</evidence>
<dbReference type="GO" id="GO:0009279">
    <property type="term" value="C:cell outer membrane"/>
    <property type="evidence" value="ECO:0007669"/>
    <property type="project" value="UniProtKB-SubCell"/>
</dbReference>
<dbReference type="Proteomes" id="UP000619457">
    <property type="component" value="Unassembled WGS sequence"/>
</dbReference>
<dbReference type="Pfam" id="PF07980">
    <property type="entry name" value="SusD_RagB"/>
    <property type="match status" value="1"/>
</dbReference>
<protein>
    <recommendedName>
        <fullName evidence="11">Starch-binding associating with outer membrane</fullName>
    </recommendedName>
</protein>
<evidence type="ECO:0000256" key="3">
    <source>
        <dbReference type="ARBA" id="ARBA00022729"/>
    </source>
</evidence>
<feature type="signal peptide" evidence="6">
    <location>
        <begin position="1"/>
        <end position="21"/>
    </location>
</feature>
<accession>A0A918QCV7</accession>
<gene>
    <name evidence="9" type="ORF">GCM10007049_37000</name>
</gene>
<reference evidence="9" key="2">
    <citation type="submission" date="2020-09" db="EMBL/GenBank/DDBJ databases">
        <authorList>
            <person name="Sun Q."/>
            <person name="Kim S."/>
        </authorList>
    </citation>
    <scope>NUCLEOTIDE SEQUENCE</scope>
    <source>
        <strain evidence="9">KCTC 12368</strain>
    </source>
</reference>
<feature type="chain" id="PRO_5037893408" description="Starch-binding associating with outer membrane" evidence="6">
    <location>
        <begin position="22"/>
        <end position="569"/>
    </location>
</feature>
<name>A0A918QCV7_9BACT</name>
<evidence type="ECO:0000256" key="5">
    <source>
        <dbReference type="ARBA" id="ARBA00023237"/>
    </source>
</evidence>
<evidence type="ECO:0000313" key="10">
    <source>
        <dbReference type="Proteomes" id="UP000619457"/>
    </source>
</evidence>
<dbReference type="InterPro" id="IPR012944">
    <property type="entry name" value="SusD_RagB_dom"/>
</dbReference>
<evidence type="ECO:0000256" key="6">
    <source>
        <dbReference type="SAM" id="SignalP"/>
    </source>
</evidence>
<evidence type="ECO:0000259" key="7">
    <source>
        <dbReference type="Pfam" id="PF07980"/>
    </source>
</evidence>
<dbReference type="Pfam" id="PF14322">
    <property type="entry name" value="SusD-like_3"/>
    <property type="match status" value="1"/>
</dbReference>
<keyword evidence="3 6" id="KW-0732">Signal</keyword>
<keyword evidence="10" id="KW-1185">Reference proteome</keyword>
<dbReference type="InterPro" id="IPR033985">
    <property type="entry name" value="SusD-like_N"/>
</dbReference>
<comment type="subcellular location">
    <subcellularLocation>
        <location evidence="1">Cell outer membrane</location>
    </subcellularLocation>
</comment>
<evidence type="ECO:0000256" key="4">
    <source>
        <dbReference type="ARBA" id="ARBA00023136"/>
    </source>
</evidence>
<dbReference type="PROSITE" id="PS51257">
    <property type="entry name" value="PROKAR_LIPOPROTEIN"/>
    <property type="match status" value="1"/>
</dbReference>